<feature type="domain" description="Glycylpeptide N-tetradecanoyltransferase C-terminal" evidence="4">
    <location>
        <begin position="161"/>
        <end position="314"/>
    </location>
</feature>
<evidence type="ECO:0000313" key="6">
    <source>
        <dbReference type="Proteomes" id="UP001418222"/>
    </source>
</evidence>
<dbReference type="AlphaFoldDB" id="A0AAP0ATP5"/>
<dbReference type="PROSITE" id="PS00976">
    <property type="entry name" value="NMT_2"/>
    <property type="match status" value="1"/>
</dbReference>
<dbReference type="Pfam" id="PF02799">
    <property type="entry name" value="NMT_C"/>
    <property type="match status" value="1"/>
</dbReference>
<comment type="caution">
    <text evidence="5">The sequence shown here is derived from an EMBL/GenBank/DDBJ whole genome shotgun (WGS) entry which is preliminary data.</text>
</comment>
<reference evidence="5 6" key="1">
    <citation type="journal article" date="2022" name="Nat. Plants">
        <title>Genomes of leafy and leafless Platanthera orchids illuminate the evolution of mycoheterotrophy.</title>
        <authorList>
            <person name="Li M.H."/>
            <person name="Liu K.W."/>
            <person name="Li Z."/>
            <person name="Lu H.C."/>
            <person name="Ye Q.L."/>
            <person name="Zhang D."/>
            <person name="Wang J.Y."/>
            <person name="Li Y.F."/>
            <person name="Zhong Z.M."/>
            <person name="Liu X."/>
            <person name="Yu X."/>
            <person name="Liu D.K."/>
            <person name="Tu X.D."/>
            <person name="Liu B."/>
            <person name="Hao Y."/>
            <person name="Liao X.Y."/>
            <person name="Jiang Y.T."/>
            <person name="Sun W.H."/>
            <person name="Chen J."/>
            <person name="Chen Y.Q."/>
            <person name="Ai Y."/>
            <person name="Zhai J.W."/>
            <person name="Wu S.S."/>
            <person name="Zhou Z."/>
            <person name="Hsiao Y.Y."/>
            <person name="Wu W.L."/>
            <person name="Chen Y.Y."/>
            <person name="Lin Y.F."/>
            <person name="Hsu J.L."/>
            <person name="Li C.Y."/>
            <person name="Wang Z.W."/>
            <person name="Zhao X."/>
            <person name="Zhong W.Y."/>
            <person name="Ma X.K."/>
            <person name="Ma L."/>
            <person name="Huang J."/>
            <person name="Chen G.Z."/>
            <person name="Huang M.Z."/>
            <person name="Huang L."/>
            <person name="Peng D.H."/>
            <person name="Luo Y.B."/>
            <person name="Zou S.Q."/>
            <person name="Chen S.P."/>
            <person name="Lan S."/>
            <person name="Tsai W.C."/>
            <person name="Van de Peer Y."/>
            <person name="Liu Z.J."/>
        </authorList>
    </citation>
    <scope>NUCLEOTIDE SEQUENCE [LARGE SCALE GENOMIC DNA]</scope>
    <source>
        <strain evidence="5">Lor287</strain>
    </source>
</reference>
<dbReference type="Gene3D" id="3.40.630.170">
    <property type="match status" value="1"/>
</dbReference>
<organism evidence="5 6">
    <name type="scientific">Platanthera zijinensis</name>
    <dbReference type="NCBI Taxonomy" id="2320716"/>
    <lineage>
        <taxon>Eukaryota</taxon>
        <taxon>Viridiplantae</taxon>
        <taxon>Streptophyta</taxon>
        <taxon>Embryophyta</taxon>
        <taxon>Tracheophyta</taxon>
        <taxon>Spermatophyta</taxon>
        <taxon>Magnoliopsida</taxon>
        <taxon>Liliopsida</taxon>
        <taxon>Asparagales</taxon>
        <taxon>Orchidaceae</taxon>
        <taxon>Orchidoideae</taxon>
        <taxon>Orchideae</taxon>
        <taxon>Orchidinae</taxon>
        <taxon>Platanthera</taxon>
    </lineage>
</organism>
<comment type="catalytic activity">
    <reaction evidence="1">
        <text>N-terminal glycyl-[protein] + tetradecanoyl-CoA = N-tetradecanoylglycyl-[protein] + CoA + H(+)</text>
        <dbReference type="Rhea" id="RHEA:15521"/>
        <dbReference type="Rhea" id="RHEA-COMP:12666"/>
        <dbReference type="Rhea" id="RHEA-COMP:12667"/>
        <dbReference type="ChEBI" id="CHEBI:15378"/>
        <dbReference type="ChEBI" id="CHEBI:57287"/>
        <dbReference type="ChEBI" id="CHEBI:57385"/>
        <dbReference type="ChEBI" id="CHEBI:64723"/>
        <dbReference type="ChEBI" id="CHEBI:133050"/>
        <dbReference type="EC" id="2.3.1.97"/>
    </reaction>
</comment>
<name>A0AAP0ATP5_9ASPA</name>
<dbReference type="InterPro" id="IPR016181">
    <property type="entry name" value="Acyl_CoA_acyltransferase"/>
</dbReference>
<keyword evidence="1" id="KW-0012">Acyltransferase</keyword>
<evidence type="ECO:0000256" key="3">
    <source>
        <dbReference type="SAM" id="MobiDB-lite"/>
    </source>
</evidence>
<dbReference type="InterPro" id="IPR000903">
    <property type="entry name" value="NMT"/>
</dbReference>
<dbReference type="InterPro" id="IPR022677">
    <property type="entry name" value="NMT_C"/>
</dbReference>
<dbReference type="PANTHER" id="PTHR11377">
    <property type="entry name" value="N-MYRISTOYL TRANSFERASE"/>
    <property type="match status" value="1"/>
</dbReference>
<keyword evidence="1" id="KW-0808">Transferase</keyword>
<dbReference type="Proteomes" id="UP001418222">
    <property type="component" value="Unassembled WGS sequence"/>
</dbReference>
<dbReference type="PANTHER" id="PTHR11377:SF5">
    <property type="entry name" value="GLYCYLPEPTIDE N-TETRADECANOYLTRANSFERASE"/>
    <property type="match status" value="1"/>
</dbReference>
<proteinExistence type="inferred from homology"/>
<evidence type="ECO:0000313" key="5">
    <source>
        <dbReference type="EMBL" id="KAK8914302.1"/>
    </source>
</evidence>
<sequence>MSEHAEIHPDVHTAPVLDDENDDFANVDHRFSSILGSSAGSSACSSLPTENAGDLNKPHNAQMSDSLISFQTTDMSFGDGDPPSGTHGEAKYPSFVPSNPTQSSTATVNGESSIEAITHKIQESLSLSKRHRFWETQPVGQFKDLGDASLPEGSIEPPTPLSEMEIRDVPAVTALLRVYLSKFAVAPDLDEKDVAHWLLPRENVVDSFLVKSPETHEITDFCSFYTLPSLILNNANYTNLKAAYSFYNVATKTPLLQLMNDALIVAKQKDYDVFNALDVMENESLLKELKFGPGDGMLHYYLYNYRLRHALKPSELGLVLL</sequence>
<dbReference type="EC" id="2.3.1.97" evidence="1"/>
<dbReference type="GO" id="GO:0004379">
    <property type="term" value="F:glycylpeptide N-tetradecanoyltransferase activity"/>
    <property type="evidence" value="ECO:0007669"/>
    <property type="project" value="UniProtKB-EC"/>
</dbReference>
<evidence type="ECO:0000256" key="1">
    <source>
        <dbReference type="RuleBase" id="RU000586"/>
    </source>
</evidence>
<comment type="function">
    <text evidence="1">Adds a myristoyl group to the N-terminal glycine residue of certain cellular proteins.</text>
</comment>
<evidence type="ECO:0000256" key="2">
    <source>
        <dbReference type="RuleBase" id="RU004178"/>
    </source>
</evidence>
<keyword evidence="6" id="KW-1185">Reference proteome</keyword>
<dbReference type="GO" id="GO:0005737">
    <property type="term" value="C:cytoplasm"/>
    <property type="evidence" value="ECO:0007669"/>
    <property type="project" value="TreeGrafter"/>
</dbReference>
<evidence type="ECO:0000259" key="4">
    <source>
        <dbReference type="Pfam" id="PF02799"/>
    </source>
</evidence>
<feature type="compositionally biased region" description="Polar residues" evidence="3">
    <location>
        <begin position="96"/>
        <end position="107"/>
    </location>
</feature>
<feature type="compositionally biased region" description="Polar residues" evidence="3">
    <location>
        <begin position="59"/>
        <end position="75"/>
    </location>
</feature>
<dbReference type="InterPro" id="IPR022678">
    <property type="entry name" value="NMT_CS"/>
</dbReference>
<feature type="region of interest" description="Disordered" evidence="3">
    <location>
        <begin position="38"/>
        <end position="107"/>
    </location>
</feature>
<protein>
    <recommendedName>
        <fullName evidence="1">Glycylpeptide N-tetradecanoyltransferase</fullName>
        <ecNumber evidence="1">2.3.1.97</ecNumber>
    </recommendedName>
</protein>
<accession>A0AAP0ATP5</accession>
<feature type="compositionally biased region" description="Low complexity" evidence="3">
    <location>
        <begin position="38"/>
        <end position="47"/>
    </location>
</feature>
<gene>
    <name evidence="5" type="primary">NMT1</name>
    <name evidence="5" type="ORF">KSP39_PZI024389</name>
</gene>
<dbReference type="EMBL" id="JBBWWQ010000021">
    <property type="protein sequence ID" value="KAK8914302.1"/>
    <property type="molecule type" value="Genomic_DNA"/>
</dbReference>
<dbReference type="SUPFAM" id="SSF55729">
    <property type="entry name" value="Acyl-CoA N-acyltransferases (Nat)"/>
    <property type="match status" value="1"/>
</dbReference>
<comment type="similarity">
    <text evidence="2">Belongs to the NMT family.</text>
</comment>